<reference evidence="1" key="1">
    <citation type="submission" date="2017-12" db="EMBL/GenBank/DDBJ databases">
        <title>Sequencing the genomes of 1000 Actinobacteria strains.</title>
        <authorList>
            <person name="Klenk H.-P."/>
        </authorList>
    </citation>
    <scope>NUCLEOTIDE SEQUENCE [LARGE SCALE GENOMIC DNA]</scope>
    <source>
        <strain evidence="1">DSM 44228</strain>
    </source>
</reference>
<evidence type="ECO:0000313" key="2">
    <source>
        <dbReference type="Proteomes" id="UP000233786"/>
    </source>
</evidence>
<gene>
    <name evidence="1" type="ORF">A8926_3159</name>
</gene>
<dbReference type="Proteomes" id="UP000233786">
    <property type="component" value="Unassembled WGS sequence"/>
</dbReference>
<dbReference type="AlphaFoldDB" id="A0A2N3XXU0"/>
<sequence>MFLASLIRVVLDRPTPTVESLRGRVNGLWRALEAVSGESYMGSGCCRP</sequence>
<comment type="caution">
    <text evidence="1">The sequence shown here is derived from an EMBL/GenBank/DDBJ whole genome shotgun (WGS) entry which is preliminary data.</text>
</comment>
<proteinExistence type="predicted"/>
<evidence type="ECO:0000313" key="1">
    <source>
        <dbReference type="EMBL" id="PKW15449.1"/>
    </source>
</evidence>
<name>A0A2N3XXU0_SACSN</name>
<keyword evidence="2" id="KW-1185">Reference proteome</keyword>
<accession>A0A2N3XXU0</accession>
<protein>
    <submittedName>
        <fullName evidence="1">Uncharacterized protein</fullName>
    </submittedName>
</protein>
<dbReference type="EMBL" id="PJNB01000001">
    <property type="protein sequence ID" value="PKW15449.1"/>
    <property type="molecule type" value="Genomic_DNA"/>
</dbReference>
<organism evidence="1 2">
    <name type="scientific">Saccharopolyspora spinosa</name>
    <dbReference type="NCBI Taxonomy" id="60894"/>
    <lineage>
        <taxon>Bacteria</taxon>
        <taxon>Bacillati</taxon>
        <taxon>Actinomycetota</taxon>
        <taxon>Actinomycetes</taxon>
        <taxon>Pseudonocardiales</taxon>
        <taxon>Pseudonocardiaceae</taxon>
        <taxon>Saccharopolyspora</taxon>
    </lineage>
</organism>